<dbReference type="EMBL" id="BEXA01000001">
    <property type="protein sequence ID" value="GAY72545.1"/>
    <property type="molecule type" value="Genomic_DNA"/>
</dbReference>
<keyword evidence="2" id="KW-1185">Reference proteome</keyword>
<name>A0A401FJH5_9LACO</name>
<accession>A0A401FJH5</accession>
<sequence>MEDYTQNYINKSLSAKKYNTLKSVVKSKTLYHELKKQKKVTLKFAADNQGSENLAYFPARISGLKGYVGVYINMKSVILHEYKLIKITRF</sequence>
<evidence type="ECO:0000313" key="2">
    <source>
        <dbReference type="Proteomes" id="UP000286974"/>
    </source>
</evidence>
<proteinExistence type="predicted"/>
<dbReference type="Proteomes" id="UP000286974">
    <property type="component" value="Unassembled WGS sequence"/>
</dbReference>
<comment type="caution">
    <text evidence="1">The sequence shown here is derived from an EMBL/GenBank/DDBJ whole genome shotgun (WGS) entry which is preliminary data.</text>
</comment>
<organism evidence="1 2">
    <name type="scientific">Lentilactobacillus kosonis</name>
    <dbReference type="NCBI Taxonomy" id="2810561"/>
    <lineage>
        <taxon>Bacteria</taxon>
        <taxon>Bacillati</taxon>
        <taxon>Bacillota</taxon>
        <taxon>Bacilli</taxon>
        <taxon>Lactobacillales</taxon>
        <taxon>Lactobacillaceae</taxon>
        <taxon>Lentilactobacillus</taxon>
    </lineage>
</organism>
<gene>
    <name evidence="1" type="ORF">NBRC111893_691</name>
</gene>
<reference evidence="1 2" key="1">
    <citation type="submission" date="2017-11" db="EMBL/GenBank/DDBJ databases">
        <title>Draft Genome Sequence of Lactobacillus curieae NBRC 111893 isolated from Koso, a Japanese sugar-Vegetable Fermented Beverage.</title>
        <authorList>
            <person name="Chiou T.Y."/>
            <person name="Oshima K."/>
            <person name="Suda W."/>
            <person name="Hattori M."/>
            <person name="Takahashi T."/>
        </authorList>
    </citation>
    <scope>NUCLEOTIDE SEQUENCE [LARGE SCALE GENOMIC DNA]</scope>
    <source>
        <strain evidence="1 2">NBRC111893</strain>
    </source>
</reference>
<evidence type="ECO:0000313" key="1">
    <source>
        <dbReference type="EMBL" id="GAY72545.1"/>
    </source>
</evidence>
<protein>
    <submittedName>
        <fullName evidence="1">Uncharacterized protein</fullName>
    </submittedName>
</protein>
<dbReference type="AlphaFoldDB" id="A0A401FJH5"/>